<dbReference type="InterPro" id="IPR001451">
    <property type="entry name" value="Hexapep"/>
</dbReference>
<keyword evidence="9" id="KW-1185">Reference proteome</keyword>
<dbReference type="GO" id="GO:0016020">
    <property type="term" value="C:membrane"/>
    <property type="evidence" value="ECO:0007669"/>
    <property type="project" value="GOC"/>
</dbReference>
<dbReference type="Gene3D" id="2.160.10.10">
    <property type="entry name" value="Hexapeptide repeat proteins"/>
    <property type="match status" value="1"/>
</dbReference>
<dbReference type="PANTHER" id="PTHR43480">
    <property type="entry name" value="ACYL-[ACYL-CARRIER-PROTEIN]--UDP-N-ACETYLGLUCOSAMINE O-ACYLTRANSFERASE"/>
    <property type="match status" value="1"/>
</dbReference>
<dbReference type="Gene3D" id="1.20.1180.10">
    <property type="entry name" value="Udp N-acetylglucosamine O-acyltransferase, C-terminal domain"/>
    <property type="match status" value="1"/>
</dbReference>
<dbReference type="EC" id="2.3.1.129" evidence="6"/>
<proteinExistence type="inferred from homology"/>
<dbReference type="CDD" id="cd03351">
    <property type="entry name" value="LbH_UDP-GlcNAc_AT"/>
    <property type="match status" value="1"/>
</dbReference>
<evidence type="ECO:0000256" key="6">
    <source>
        <dbReference type="HAMAP-Rule" id="MF_00387"/>
    </source>
</evidence>
<dbReference type="EMBL" id="CP031417">
    <property type="protein sequence ID" value="AXK79843.1"/>
    <property type="molecule type" value="Genomic_DNA"/>
</dbReference>
<comment type="pathway">
    <text evidence="6">Glycolipid biosynthesis; lipid IV(A) biosynthesis; lipid IV(A) from (3R)-3-hydroxytetradecanoyl-[acyl-carrier-protein] and UDP-N-acetyl-alpha-D-glucosamine: step 1/6.</text>
</comment>
<dbReference type="InterPro" id="IPR011004">
    <property type="entry name" value="Trimer_LpxA-like_sf"/>
</dbReference>
<sequence length="271" mass="28593">MSTSVIDPSARVEAGAVIGEGVTIGPFCTIGPNAKIGDGCRLVSHVNVTGHTSIGARTVIYPFASLGTPPQSLGYKGEPTRLEIGADNDIREHVTMNTGTVADRGVTIVGNSCFFMVGSHVAHDCVVGNKVIFANNVLLGGHSQIGDNVVFGGGVAVRQFVRIGEGAMIVGLSGVRADVIPFGMAHGPLANLVGLNVVGMRRRGLSKSDVHRVREAYQALFFGEGEFRVRLDKVEASYASDDLVKRIIAFIRAGKRPLTMAVHRNEAGEDT</sequence>
<comment type="function">
    <text evidence="6">Involved in the biosynthesis of lipid A, a phosphorylated glycolipid that anchors the lipopolysaccharide to the outer membrane of the cell.</text>
</comment>
<name>A0A345ZSE6_9HYPH</name>
<organism evidence="8 9">
    <name type="scientific">Pseudolabrys taiwanensis</name>
    <dbReference type="NCBI Taxonomy" id="331696"/>
    <lineage>
        <taxon>Bacteria</taxon>
        <taxon>Pseudomonadati</taxon>
        <taxon>Pseudomonadota</taxon>
        <taxon>Alphaproteobacteria</taxon>
        <taxon>Hyphomicrobiales</taxon>
        <taxon>Xanthobacteraceae</taxon>
        <taxon>Pseudolabrys</taxon>
    </lineage>
</organism>
<dbReference type="PANTHER" id="PTHR43480:SF1">
    <property type="entry name" value="ACYL-[ACYL-CARRIER-PROTEIN]--UDP-N-ACETYLGLUCOSAMINE O-ACYLTRANSFERASE, MITOCHONDRIAL-RELATED"/>
    <property type="match status" value="1"/>
</dbReference>
<dbReference type="RefSeq" id="WP_115688917.1">
    <property type="nucleotide sequence ID" value="NZ_CP031417.1"/>
</dbReference>
<protein>
    <recommendedName>
        <fullName evidence="6">Acyl-[acyl-carrier-protein]--UDP-N-acetylglucosamine O-acyltransferase</fullName>
        <shortName evidence="6">UDP-N-acetylglucosamine acyltransferase</shortName>
        <ecNumber evidence="6">2.3.1.129</ecNumber>
    </recommendedName>
</protein>
<gene>
    <name evidence="6" type="primary">lpxA</name>
    <name evidence="8" type="ORF">DW352_04510</name>
</gene>
<evidence type="ECO:0000256" key="1">
    <source>
        <dbReference type="ARBA" id="ARBA00022516"/>
    </source>
</evidence>
<evidence type="ECO:0000313" key="8">
    <source>
        <dbReference type="EMBL" id="AXK79843.1"/>
    </source>
</evidence>
<dbReference type="Pfam" id="PF00132">
    <property type="entry name" value="Hexapep"/>
    <property type="match status" value="1"/>
</dbReference>
<comment type="subunit">
    <text evidence="6">Homotrimer.</text>
</comment>
<evidence type="ECO:0000256" key="3">
    <source>
        <dbReference type="ARBA" id="ARBA00022679"/>
    </source>
</evidence>
<comment type="similarity">
    <text evidence="6">Belongs to the transferase hexapeptide repeat family. LpxA subfamily.</text>
</comment>
<comment type="subcellular location">
    <subcellularLocation>
        <location evidence="6">Cytoplasm</location>
    </subcellularLocation>
</comment>
<accession>A0A345ZSE6</accession>
<keyword evidence="6" id="KW-0677">Repeat</keyword>
<dbReference type="UniPathway" id="UPA00359">
    <property type="reaction ID" value="UER00477"/>
</dbReference>
<evidence type="ECO:0000256" key="5">
    <source>
        <dbReference type="ARBA" id="ARBA00023315"/>
    </source>
</evidence>
<keyword evidence="4 6" id="KW-0443">Lipid metabolism</keyword>
<dbReference type="Pfam" id="PF13720">
    <property type="entry name" value="Acetyltransf_11"/>
    <property type="match status" value="1"/>
</dbReference>
<keyword evidence="1 6" id="KW-0444">Lipid biosynthesis</keyword>
<reference evidence="8 9" key="1">
    <citation type="submission" date="2018-07" db="EMBL/GenBank/DDBJ databases">
        <authorList>
            <person name="Quirk P.G."/>
            <person name="Krulwich T.A."/>
        </authorList>
    </citation>
    <scope>NUCLEOTIDE SEQUENCE [LARGE SCALE GENOMIC DNA]</scope>
    <source>
        <strain evidence="8 9">CC-BB4</strain>
    </source>
</reference>
<dbReference type="GO" id="GO:0009245">
    <property type="term" value="P:lipid A biosynthetic process"/>
    <property type="evidence" value="ECO:0007669"/>
    <property type="project" value="UniProtKB-UniRule"/>
</dbReference>
<keyword evidence="2 6" id="KW-0441">Lipid A biosynthesis</keyword>
<keyword evidence="6" id="KW-0963">Cytoplasm</keyword>
<dbReference type="NCBIfam" id="TIGR01852">
    <property type="entry name" value="lipid_A_lpxA"/>
    <property type="match status" value="1"/>
</dbReference>
<evidence type="ECO:0000313" key="9">
    <source>
        <dbReference type="Proteomes" id="UP000254889"/>
    </source>
</evidence>
<dbReference type="AlphaFoldDB" id="A0A345ZSE6"/>
<feature type="domain" description="UDP N-acetylglucosamine O-acyltransferase C-terminal" evidence="7">
    <location>
        <begin position="178"/>
        <end position="257"/>
    </location>
</feature>
<dbReference type="InterPro" id="IPR029098">
    <property type="entry name" value="Acetyltransf_C"/>
</dbReference>
<dbReference type="InterPro" id="IPR010137">
    <property type="entry name" value="Lipid_A_LpxA"/>
</dbReference>
<keyword evidence="3 6" id="KW-0808">Transferase</keyword>
<dbReference type="InterPro" id="IPR037157">
    <property type="entry name" value="Acetyltransf_C_sf"/>
</dbReference>
<dbReference type="PIRSF" id="PIRSF000456">
    <property type="entry name" value="UDP-GlcNAc_acltr"/>
    <property type="match status" value="1"/>
</dbReference>
<dbReference type="GO" id="GO:0005737">
    <property type="term" value="C:cytoplasm"/>
    <property type="evidence" value="ECO:0007669"/>
    <property type="project" value="UniProtKB-SubCell"/>
</dbReference>
<keyword evidence="5 6" id="KW-0012">Acyltransferase</keyword>
<comment type="catalytic activity">
    <reaction evidence="6">
        <text>a (3R)-hydroxyacyl-[ACP] + UDP-N-acetyl-alpha-D-glucosamine = a UDP-3-O-[(3R)-3-hydroxyacyl]-N-acetyl-alpha-D-glucosamine + holo-[ACP]</text>
        <dbReference type="Rhea" id="RHEA:67812"/>
        <dbReference type="Rhea" id="RHEA-COMP:9685"/>
        <dbReference type="Rhea" id="RHEA-COMP:9945"/>
        <dbReference type="ChEBI" id="CHEBI:57705"/>
        <dbReference type="ChEBI" id="CHEBI:64479"/>
        <dbReference type="ChEBI" id="CHEBI:78827"/>
        <dbReference type="ChEBI" id="CHEBI:173225"/>
        <dbReference type="EC" id="2.3.1.129"/>
    </reaction>
</comment>
<evidence type="ECO:0000256" key="2">
    <source>
        <dbReference type="ARBA" id="ARBA00022556"/>
    </source>
</evidence>
<dbReference type="NCBIfam" id="NF003657">
    <property type="entry name" value="PRK05289.1"/>
    <property type="match status" value="1"/>
</dbReference>
<dbReference type="HAMAP" id="MF_00387">
    <property type="entry name" value="LpxA"/>
    <property type="match status" value="1"/>
</dbReference>
<dbReference type="Proteomes" id="UP000254889">
    <property type="component" value="Chromosome"/>
</dbReference>
<evidence type="ECO:0000256" key="4">
    <source>
        <dbReference type="ARBA" id="ARBA00023098"/>
    </source>
</evidence>
<dbReference type="OrthoDB" id="9807278at2"/>
<dbReference type="SUPFAM" id="SSF51161">
    <property type="entry name" value="Trimeric LpxA-like enzymes"/>
    <property type="match status" value="1"/>
</dbReference>
<evidence type="ECO:0000259" key="7">
    <source>
        <dbReference type="Pfam" id="PF13720"/>
    </source>
</evidence>
<dbReference type="GO" id="GO:0008780">
    <property type="term" value="F:acyl-[acyl-carrier-protein]-UDP-N-acetylglucosamine O-acyltransferase activity"/>
    <property type="evidence" value="ECO:0007669"/>
    <property type="project" value="UniProtKB-UniRule"/>
</dbReference>
<dbReference type="KEGG" id="ptaw:DW352_04510"/>